<comment type="similarity">
    <text evidence="3 8">Belongs to the peptidase M17 family.</text>
</comment>
<dbReference type="GO" id="GO:0004177">
    <property type="term" value="F:aminopeptidase activity"/>
    <property type="evidence" value="ECO:0007669"/>
    <property type="project" value="UniProtKB-KW"/>
</dbReference>
<evidence type="ECO:0000313" key="12">
    <source>
        <dbReference type="Proteomes" id="UP001595850"/>
    </source>
</evidence>
<dbReference type="InterPro" id="IPR008283">
    <property type="entry name" value="Peptidase_M17_N"/>
</dbReference>
<feature type="binding site" evidence="8">
    <location>
        <position position="283"/>
    </location>
    <ligand>
        <name>Mn(2+)</name>
        <dbReference type="ChEBI" id="CHEBI:29035"/>
        <label>2</label>
    </ligand>
</feature>
<keyword evidence="12" id="KW-1185">Reference proteome</keyword>
<dbReference type="InterPro" id="IPR023042">
    <property type="entry name" value="Peptidase_M17_leu_NH2_pept"/>
</dbReference>
<evidence type="ECO:0000256" key="4">
    <source>
        <dbReference type="ARBA" id="ARBA00022438"/>
    </source>
</evidence>
<dbReference type="PANTHER" id="PTHR11963:SF23">
    <property type="entry name" value="CYTOSOL AMINOPEPTIDASE"/>
    <property type="match status" value="1"/>
</dbReference>
<keyword evidence="8" id="KW-0464">Manganese</keyword>
<dbReference type="HAMAP" id="MF_00181">
    <property type="entry name" value="Cytosol_peptidase_M17"/>
    <property type="match status" value="1"/>
</dbReference>
<evidence type="ECO:0000256" key="8">
    <source>
        <dbReference type="HAMAP-Rule" id="MF_00181"/>
    </source>
</evidence>
<dbReference type="PANTHER" id="PTHR11963">
    <property type="entry name" value="LEUCINE AMINOPEPTIDASE-RELATED"/>
    <property type="match status" value="1"/>
</dbReference>
<feature type="active site" evidence="8">
    <location>
        <position position="272"/>
    </location>
</feature>
<dbReference type="RefSeq" id="WP_377288270.1">
    <property type="nucleotide sequence ID" value="NZ_JBHSBM010000017.1"/>
</dbReference>
<dbReference type="NCBIfam" id="NF002073">
    <property type="entry name" value="PRK00913.1-2"/>
    <property type="match status" value="1"/>
</dbReference>
<comment type="caution">
    <text evidence="11">The sequence shown here is derived from an EMBL/GenBank/DDBJ whole genome shotgun (WGS) entry which is preliminary data.</text>
</comment>
<proteinExistence type="inferred from homology"/>
<dbReference type="InterPro" id="IPR043472">
    <property type="entry name" value="Macro_dom-like"/>
</dbReference>
<keyword evidence="8" id="KW-0963">Cytoplasm</keyword>
<feature type="domain" description="Cytosol aminopeptidase" evidence="9">
    <location>
        <begin position="180"/>
        <end position="487"/>
    </location>
</feature>
<dbReference type="InterPro" id="IPR011356">
    <property type="entry name" value="Leucine_aapep/pepB"/>
</dbReference>
<dbReference type="Gene3D" id="3.40.630.10">
    <property type="entry name" value="Zn peptidases"/>
    <property type="match status" value="1"/>
</dbReference>
<comment type="cofactor">
    <cofactor evidence="8">
        <name>Mn(2+)</name>
        <dbReference type="ChEBI" id="CHEBI:29035"/>
    </cofactor>
    <text evidence="8">Binds 2 manganese ions per subunit.</text>
</comment>
<dbReference type="Pfam" id="PF02789">
    <property type="entry name" value="Peptidase_M17_N"/>
    <property type="match status" value="1"/>
</dbReference>
<feature type="binding site" evidence="8">
    <location>
        <position position="265"/>
    </location>
    <ligand>
        <name>Mn(2+)</name>
        <dbReference type="ChEBI" id="CHEBI:29035"/>
        <label>1</label>
    </ligand>
</feature>
<feature type="active site" evidence="8">
    <location>
        <position position="346"/>
    </location>
</feature>
<reference evidence="12" key="1">
    <citation type="journal article" date="2019" name="Int. J. Syst. Evol. Microbiol.">
        <title>The Global Catalogue of Microorganisms (GCM) 10K type strain sequencing project: providing services to taxonomists for standard genome sequencing and annotation.</title>
        <authorList>
            <consortium name="The Broad Institute Genomics Platform"/>
            <consortium name="The Broad Institute Genome Sequencing Center for Infectious Disease"/>
            <person name="Wu L."/>
            <person name="Ma J."/>
        </authorList>
    </citation>
    <scope>NUCLEOTIDE SEQUENCE [LARGE SCALE GENOMIC DNA]</scope>
    <source>
        <strain evidence="12">TBRC 4489</strain>
    </source>
</reference>
<protein>
    <recommendedName>
        <fullName evidence="8">Probable cytosol aminopeptidase</fullName>
        <ecNumber evidence="8">3.4.11.1</ecNumber>
    </recommendedName>
    <alternativeName>
        <fullName evidence="8">Leucine aminopeptidase</fullName>
        <shortName evidence="8">LAP</shortName>
        <ecNumber evidence="8">3.4.11.10</ecNumber>
    </alternativeName>
    <alternativeName>
        <fullName evidence="8">Leucyl aminopeptidase</fullName>
    </alternativeName>
</protein>
<keyword evidence="4 8" id="KW-0031">Aminopeptidase</keyword>
<dbReference type="Proteomes" id="UP001595850">
    <property type="component" value="Unassembled WGS sequence"/>
</dbReference>
<keyword evidence="8" id="KW-0479">Metal-binding</keyword>
<evidence type="ECO:0000256" key="3">
    <source>
        <dbReference type="ARBA" id="ARBA00009528"/>
    </source>
</evidence>
<comment type="function">
    <text evidence="7 8">Presumably involved in the processing and regular turnover of intracellular proteins. Catalyzes the removal of unsubstituted N-terminal amino acids from various peptides.</text>
</comment>
<dbReference type="Pfam" id="PF00883">
    <property type="entry name" value="Peptidase_M17"/>
    <property type="match status" value="1"/>
</dbReference>
<name>A0ABV8ID20_9ACTN</name>
<dbReference type="SUPFAM" id="SSF52949">
    <property type="entry name" value="Macro domain-like"/>
    <property type="match status" value="1"/>
</dbReference>
<comment type="subcellular location">
    <subcellularLocation>
        <location evidence="8">Cytoplasm</location>
    </subcellularLocation>
</comment>
<comment type="catalytic activity">
    <reaction evidence="1 8">
        <text>Release of an N-terminal amino acid, Xaa-|-Yaa-, in which Xaa is preferably Leu, but may be other amino acids including Pro although not Arg or Lys, and Yaa may be Pro. Amino acid amides and methyl esters are also readily hydrolyzed, but rates on arylamides are exceedingly low.</text>
        <dbReference type="EC" id="3.4.11.1"/>
    </reaction>
</comment>
<evidence type="ECO:0000256" key="2">
    <source>
        <dbReference type="ARBA" id="ARBA00000967"/>
    </source>
</evidence>
<gene>
    <name evidence="8" type="primary">pepA</name>
    <name evidence="11" type="ORF">ACFOWE_15605</name>
</gene>
<feature type="binding site" evidence="8">
    <location>
        <position position="344"/>
    </location>
    <ligand>
        <name>Mn(2+)</name>
        <dbReference type="ChEBI" id="CHEBI:29035"/>
        <label>1</label>
    </ligand>
</feature>
<dbReference type="SUPFAM" id="SSF53187">
    <property type="entry name" value="Zn-dependent exopeptidases"/>
    <property type="match status" value="1"/>
</dbReference>
<feature type="binding site" evidence="8">
    <location>
        <position position="342"/>
    </location>
    <ligand>
        <name>Mn(2+)</name>
        <dbReference type="ChEBI" id="CHEBI:29035"/>
        <label>1</label>
    </ligand>
</feature>
<sequence>MTTVRLNSSDNVVSFDTEALVVGVHSGPDGLRAAPGAEGLDEALGGRLAATLGAMGVKGKTGEIAKVPTFGALTAPLLVAVGLGDAPEGDYDPEALRRAAGTATRALAGTGRVALALPSPDAERTGALALGGLLGAYSFTKYRTGGEQPAPVDEITVLSGAKDAEEAVARASTIAASVSLVRDLVNTPPSDLWPARFAEIAEQTGGEAGLSVEVLDETALKEGGYGGIVAVGQGSANPPRLVRLAYSHPEASKTVAFVGKGITFDSGGLSLKPTTSMDWMKSDMGGAGAVFGALVAIARLGLKVNAVGYMCLAENMPSGTAQRPSDVFTSYAGKTVEVLDTDAEGRLVLADGIARAGEDDPDLIVDVATLTGAQIVALGWRTAGVMANDDELREEVVRIAGEQGENAWGMPLPEELRKGLDSPVADIANLHPERFGGMLTAAIFLREFVPEGVRWAHIDMAGPAFNKGEPHGYTPKGGTGAITRTLIGLAERYAG</sequence>
<dbReference type="Gene3D" id="3.40.220.10">
    <property type="entry name" value="Leucine Aminopeptidase, subunit E, domain 1"/>
    <property type="match status" value="1"/>
</dbReference>
<evidence type="ECO:0000313" key="11">
    <source>
        <dbReference type="EMBL" id="MFC4059730.1"/>
    </source>
</evidence>
<feature type="domain" description="Peptidase M17 leucyl aminopeptidase N-terminal" evidence="10">
    <location>
        <begin position="21"/>
        <end position="144"/>
    </location>
</feature>
<feature type="binding site" evidence="8">
    <location>
        <position position="265"/>
    </location>
    <ligand>
        <name>Mn(2+)</name>
        <dbReference type="ChEBI" id="CHEBI:29035"/>
        <label>2</label>
    </ligand>
</feature>
<dbReference type="EMBL" id="JBHSBM010000017">
    <property type="protein sequence ID" value="MFC4059730.1"/>
    <property type="molecule type" value="Genomic_DNA"/>
</dbReference>
<dbReference type="EC" id="3.4.11.10" evidence="8"/>
<keyword evidence="5 8" id="KW-0645">Protease</keyword>
<feature type="binding site" evidence="8">
    <location>
        <position position="260"/>
    </location>
    <ligand>
        <name>Mn(2+)</name>
        <dbReference type="ChEBI" id="CHEBI:29035"/>
        <label>2</label>
    </ligand>
</feature>
<evidence type="ECO:0000256" key="7">
    <source>
        <dbReference type="ARBA" id="ARBA00049972"/>
    </source>
</evidence>
<accession>A0ABV8ID20</accession>
<dbReference type="CDD" id="cd00433">
    <property type="entry name" value="Peptidase_M17"/>
    <property type="match status" value="1"/>
</dbReference>
<evidence type="ECO:0000259" key="10">
    <source>
        <dbReference type="Pfam" id="PF02789"/>
    </source>
</evidence>
<comment type="catalytic activity">
    <reaction evidence="2 8">
        <text>Release of an N-terminal amino acid, preferentially leucine, but not glutamic or aspartic acids.</text>
        <dbReference type="EC" id="3.4.11.10"/>
    </reaction>
</comment>
<keyword evidence="6 8" id="KW-0378">Hydrolase</keyword>
<evidence type="ECO:0000259" key="9">
    <source>
        <dbReference type="Pfam" id="PF00883"/>
    </source>
</evidence>
<evidence type="ECO:0000256" key="1">
    <source>
        <dbReference type="ARBA" id="ARBA00000135"/>
    </source>
</evidence>
<evidence type="ECO:0000256" key="6">
    <source>
        <dbReference type="ARBA" id="ARBA00022801"/>
    </source>
</evidence>
<dbReference type="PRINTS" id="PR00481">
    <property type="entry name" value="LAMNOPPTDASE"/>
</dbReference>
<dbReference type="EC" id="3.4.11.1" evidence="8"/>
<evidence type="ECO:0000256" key="5">
    <source>
        <dbReference type="ARBA" id="ARBA00022670"/>
    </source>
</evidence>
<organism evidence="11 12">
    <name type="scientific">Planomonospora corallina</name>
    <dbReference type="NCBI Taxonomy" id="1806052"/>
    <lineage>
        <taxon>Bacteria</taxon>
        <taxon>Bacillati</taxon>
        <taxon>Actinomycetota</taxon>
        <taxon>Actinomycetes</taxon>
        <taxon>Streptosporangiales</taxon>
        <taxon>Streptosporangiaceae</taxon>
        <taxon>Planomonospora</taxon>
    </lineage>
</organism>
<feature type="binding site" evidence="8">
    <location>
        <position position="344"/>
    </location>
    <ligand>
        <name>Mn(2+)</name>
        <dbReference type="ChEBI" id="CHEBI:29035"/>
        <label>2</label>
    </ligand>
</feature>
<dbReference type="InterPro" id="IPR000819">
    <property type="entry name" value="Peptidase_M17_C"/>
</dbReference>